<protein>
    <recommendedName>
        <fullName evidence="3">VanZ-like domain-containing protein</fullName>
    </recommendedName>
</protein>
<feature type="transmembrane region" description="Helical" evidence="2">
    <location>
        <begin position="85"/>
        <end position="104"/>
    </location>
</feature>
<evidence type="ECO:0000256" key="1">
    <source>
        <dbReference type="SAM" id="MobiDB-lite"/>
    </source>
</evidence>
<accession>A0A2N8PAV4</accession>
<feature type="domain" description="VanZ-like" evidence="3">
    <location>
        <begin position="52"/>
        <end position="156"/>
    </location>
</feature>
<evidence type="ECO:0000256" key="2">
    <source>
        <dbReference type="SAM" id="Phobius"/>
    </source>
</evidence>
<dbReference type="EMBL" id="LJSN01000003">
    <property type="protein sequence ID" value="PNE38153.1"/>
    <property type="molecule type" value="Genomic_DNA"/>
</dbReference>
<reference evidence="5" key="1">
    <citation type="submission" date="2015-09" db="EMBL/GenBank/DDBJ databases">
        <authorList>
            <person name="Graham D.E."/>
            <person name="Mahan K.M."/>
            <person name="Klingeman D.M."/>
            <person name="Fida T."/>
            <person name="Giannone R.J."/>
            <person name="Hettich R.L."/>
            <person name="Parry R.J."/>
            <person name="Spain J.C."/>
        </authorList>
    </citation>
    <scope>NUCLEOTIDE SEQUENCE [LARGE SCALE GENOMIC DNA]</scope>
    <source>
        <strain evidence="5">JCM 4701</strain>
    </source>
</reference>
<dbReference type="Proteomes" id="UP000236047">
    <property type="component" value="Unassembled WGS sequence"/>
</dbReference>
<keyword evidence="2" id="KW-0812">Transmembrane</keyword>
<feature type="region of interest" description="Disordered" evidence="1">
    <location>
        <begin position="437"/>
        <end position="468"/>
    </location>
</feature>
<dbReference type="InterPro" id="IPR006976">
    <property type="entry name" value="VanZ-like"/>
</dbReference>
<gene>
    <name evidence="4" type="ORF">AOB60_29030</name>
</gene>
<feature type="transmembrane region" description="Helical" evidence="2">
    <location>
        <begin position="12"/>
        <end position="30"/>
    </location>
</feature>
<feature type="transmembrane region" description="Helical" evidence="2">
    <location>
        <begin position="111"/>
        <end position="130"/>
    </location>
</feature>
<evidence type="ECO:0000313" key="5">
    <source>
        <dbReference type="Proteomes" id="UP000236047"/>
    </source>
</evidence>
<feature type="transmembrane region" description="Helical" evidence="2">
    <location>
        <begin position="172"/>
        <end position="193"/>
    </location>
</feature>
<dbReference type="AlphaFoldDB" id="A0A2N8PAV4"/>
<feature type="compositionally biased region" description="Basic and acidic residues" evidence="1">
    <location>
        <begin position="442"/>
        <end position="454"/>
    </location>
</feature>
<keyword evidence="2" id="KW-0472">Membrane</keyword>
<sequence>MFSAIFKDQLSFLITAPLAVLVVAAVCFWLTHHVGRRPWAHAALGASVAAELALTLFLPSGAAAADGTHSCVINRNVVEPFATEQGLLNLLLFLPIGFFGLMALRSLLPILAGSILLSLATELLQTLLPWVHRGCDSSDLEMNSLGGIAGALLAWALLRFRRRPVAPLNRHARATALTSAVLLGSAGIAWALWITPTAVDATSLQLTGDKEQRAAQKAIRQAFGDRYTISNVQLQPGVDDAPDNLLIALDSGSAELSWPDASQLNVSLESSSETTSASFPVAGVTRAPADEKDALSIAHRYAGEHYPSELRDAEPQVYPVGDRAELGWIVSWRRRNSSGVLMPMRLDVQINTAGRVSQLLVRSAEDPRNLPPVKVDKASAQRAALASMELPKGAHNVRATESELLAVQRDGEWRAQWMTAFEADDKNVMLEPVYVDANSGKVDPRASRKQKIDTPDSDEGGEVETTVN</sequence>
<dbReference type="RefSeq" id="WP_102925636.1">
    <property type="nucleotide sequence ID" value="NZ_LJSN01000003.1"/>
</dbReference>
<evidence type="ECO:0000313" key="4">
    <source>
        <dbReference type="EMBL" id="PNE38153.1"/>
    </source>
</evidence>
<organism evidence="4 5">
    <name type="scientific">Streptomyces noursei</name>
    <name type="common">Streptomyces albulus</name>
    <dbReference type="NCBI Taxonomy" id="1971"/>
    <lineage>
        <taxon>Bacteria</taxon>
        <taxon>Bacillati</taxon>
        <taxon>Actinomycetota</taxon>
        <taxon>Actinomycetes</taxon>
        <taxon>Kitasatosporales</taxon>
        <taxon>Streptomycetaceae</taxon>
        <taxon>Streptomyces</taxon>
    </lineage>
</organism>
<feature type="transmembrane region" description="Helical" evidence="2">
    <location>
        <begin position="42"/>
        <end position="65"/>
    </location>
</feature>
<evidence type="ECO:0000259" key="3">
    <source>
        <dbReference type="Pfam" id="PF04892"/>
    </source>
</evidence>
<feature type="transmembrane region" description="Helical" evidence="2">
    <location>
        <begin position="142"/>
        <end position="160"/>
    </location>
</feature>
<keyword evidence="2" id="KW-1133">Transmembrane helix</keyword>
<dbReference type="Pfam" id="PF04892">
    <property type="entry name" value="VanZ"/>
    <property type="match status" value="1"/>
</dbReference>
<proteinExistence type="predicted"/>
<name>A0A2N8PAV4_STRNR</name>
<keyword evidence="5" id="KW-1185">Reference proteome</keyword>
<comment type="caution">
    <text evidence="4">The sequence shown here is derived from an EMBL/GenBank/DDBJ whole genome shotgun (WGS) entry which is preliminary data.</text>
</comment>